<keyword evidence="1 4" id="KW-0808">Transferase</keyword>
<dbReference type="Gene3D" id="3.90.550.10">
    <property type="entry name" value="Spore Coat Polysaccharide Biosynthesis Protein SpsA, Chain A"/>
    <property type="match status" value="1"/>
</dbReference>
<dbReference type="Pfam" id="PF00483">
    <property type="entry name" value="NTP_transferase"/>
    <property type="match status" value="1"/>
</dbReference>
<evidence type="ECO:0000256" key="2">
    <source>
        <dbReference type="ARBA" id="ARBA00022695"/>
    </source>
</evidence>
<evidence type="ECO:0000256" key="1">
    <source>
        <dbReference type="ARBA" id="ARBA00022679"/>
    </source>
</evidence>
<evidence type="ECO:0000259" key="3">
    <source>
        <dbReference type="Pfam" id="PF00483"/>
    </source>
</evidence>
<dbReference type="InterPro" id="IPR029044">
    <property type="entry name" value="Nucleotide-diphossugar_trans"/>
</dbReference>
<evidence type="ECO:0000313" key="4">
    <source>
        <dbReference type="EMBL" id="TYT62005.1"/>
    </source>
</evidence>
<dbReference type="Proteomes" id="UP000324104">
    <property type="component" value="Unassembled WGS sequence"/>
</dbReference>
<evidence type="ECO:0000313" key="5">
    <source>
        <dbReference type="Proteomes" id="UP000324104"/>
    </source>
</evidence>
<dbReference type="GO" id="GO:0016779">
    <property type="term" value="F:nucleotidyltransferase activity"/>
    <property type="evidence" value="ECO:0007669"/>
    <property type="project" value="UniProtKB-KW"/>
</dbReference>
<comment type="caution">
    <text evidence="4">The sequence shown here is derived from an EMBL/GenBank/DDBJ whole genome shotgun (WGS) entry which is preliminary data.</text>
</comment>
<dbReference type="InterPro" id="IPR005835">
    <property type="entry name" value="NTP_transferase_dom"/>
</dbReference>
<dbReference type="SUPFAM" id="SSF53448">
    <property type="entry name" value="Nucleotide-diphospho-sugar transferases"/>
    <property type="match status" value="1"/>
</dbReference>
<sequence>MFAVVPAAGRGSRLRPLTDSRPKGMVEIDGEPILTYCFDRLVEVSVESIVVVGYRGQRIVEYYGEAYDGTPIQYVEQRDRLGLAHAVEQAEDVVDGDFLVLNGDNVFEFSLESLVRTHRRSDVDATILVEEAPPAVARTTGVVVTDDDGTVVRIEEKPDEPDSSLVTTGVYTLPESTFRHCSAISPSDRGEYELADAINRLRRQGAVIRAIELDEWRVNVNTPADLETATRELHR</sequence>
<accession>A0A5D5AM61</accession>
<protein>
    <submittedName>
        <fullName evidence="4">Nucleotidyltransferase family protein</fullName>
    </submittedName>
</protein>
<reference evidence="4 5" key="1">
    <citation type="submission" date="2019-08" db="EMBL/GenBank/DDBJ databases">
        <title>Archaea genome.</title>
        <authorList>
            <person name="Kajale S."/>
            <person name="Shouche Y."/>
            <person name="Deshpande N."/>
            <person name="Sharma A."/>
        </authorList>
    </citation>
    <scope>NUCLEOTIDE SEQUENCE [LARGE SCALE GENOMIC DNA]</scope>
    <source>
        <strain evidence="4 5">ESP3B_9</strain>
    </source>
</reference>
<dbReference type="PANTHER" id="PTHR43584:SF8">
    <property type="entry name" value="N-ACETYLMURAMATE ALPHA-1-PHOSPHATE URIDYLYLTRANSFERASE"/>
    <property type="match status" value="1"/>
</dbReference>
<name>A0A5D5AM61_9EURY</name>
<gene>
    <name evidence="4" type="ORF">FYC77_11070</name>
</gene>
<keyword evidence="2" id="KW-0548">Nucleotidyltransferase</keyword>
<dbReference type="CDD" id="cd04181">
    <property type="entry name" value="NTP_transferase"/>
    <property type="match status" value="1"/>
</dbReference>
<proteinExistence type="predicted"/>
<dbReference type="PANTHER" id="PTHR43584">
    <property type="entry name" value="NUCLEOTIDYL TRANSFERASE"/>
    <property type="match status" value="1"/>
</dbReference>
<keyword evidence="5" id="KW-1185">Reference proteome</keyword>
<dbReference type="RefSeq" id="WP_149081566.1">
    <property type="nucleotide sequence ID" value="NZ_VTAW01000012.1"/>
</dbReference>
<organism evidence="4 5">
    <name type="scientific">Natrialba swarupiae</name>
    <dbReference type="NCBI Taxonomy" id="2448032"/>
    <lineage>
        <taxon>Archaea</taxon>
        <taxon>Methanobacteriati</taxon>
        <taxon>Methanobacteriota</taxon>
        <taxon>Stenosarchaea group</taxon>
        <taxon>Halobacteria</taxon>
        <taxon>Halobacteriales</taxon>
        <taxon>Natrialbaceae</taxon>
        <taxon>Natrialba</taxon>
    </lineage>
</organism>
<dbReference type="InterPro" id="IPR050065">
    <property type="entry name" value="GlmU-like"/>
</dbReference>
<feature type="domain" description="Nucleotidyl transferase" evidence="3">
    <location>
        <begin position="3"/>
        <end position="216"/>
    </location>
</feature>
<dbReference type="EMBL" id="VTAW01000012">
    <property type="protein sequence ID" value="TYT62005.1"/>
    <property type="molecule type" value="Genomic_DNA"/>
</dbReference>
<dbReference type="AlphaFoldDB" id="A0A5D5AM61"/>